<name>A0A345UN74_9BACT</name>
<dbReference type="RefSeq" id="WP_114985069.1">
    <property type="nucleotide sequence ID" value="NZ_CP027806.1"/>
</dbReference>
<sequence length="83" mass="9486">MKIKVIPRSNVRTSKKSSSKFRPLIEALESLQPGGDAIEVTYTNDKELNSMRNVVYTFNRENGQKVKSGKDALNSKIYFFKDK</sequence>
<dbReference type="EMBL" id="CP027806">
    <property type="protein sequence ID" value="AXJ01926.1"/>
    <property type="molecule type" value="Genomic_DNA"/>
</dbReference>
<dbReference type="OrthoDB" id="1525320at2"/>
<keyword evidence="2" id="KW-1185">Reference proteome</keyword>
<evidence type="ECO:0000313" key="1">
    <source>
        <dbReference type="EMBL" id="AXJ01926.1"/>
    </source>
</evidence>
<dbReference type="AlphaFoldDB" id="A0A345UN74"/>
<dbReference type="KEGG" id="cprv:CYPRO_2684"/>
<protein>
    <submittedName>
        <fullName evidence="1">Uncharacterized protein</fullName>
    </submittedName>
</protein>
<reference evidence="1 2" key="1">
    <citation type="submission" date="2018-03" db="EMBL/GenBank/DDBJ databases">
        <title>Phenotypic and genomic properties of Cyclonatronum proteinivorum gen. nov., sp. nov., a haloalkaliphilic bacteroidete from soda lakes possessing Na+-translocating rhodopsin.</title>
        <authorList>
            <person name="Toshchakov S.V."/>
            <person name="Korzhenkov A."/>
            <person name="Samarov N.I."/>
            <person name="Kublanov I.V."/>
            <person name="Muntyan M.S."/>
            <person name="Sorokin D.Y."/>
        </authorList>
    </citation>
    <scope>NUCLEOTIDE SEQUENCE [LARGE SCALE GENOMIC DNA]</scope>
    <source>
        <strain evidence="1 2">Omega</strain>
    </source>
</reference>
<organism evidence="1 2">
    <name type="scientific">Cyclonatronum proteinivorum</name>
    <dbReference type="NCBI Taxonomy" id="1457365"/>
    <lineage>
        <taxon>Bacteria</taxon>
        <taxon>Pseudomonadati</taxon>
        <taxon>Balneolota</taxon>
        <taxon>Balneolia</taxon>
        <taxon>Balneolales</taxon>
        <taxon>Cyclonatronaceae</taxon>
        <taxon>Cyclonatronum</taxon>
    </lineage>
</organism>
<dbReference type="Proteomes" id="UP000254808">
    <property type="component" value="Chromosome"/>
</dbReference>
<proteinExistence type="predicted"/>
<gene>
    <name evidence="1" type="ORF">CYPRO_2684</name>
</gene>
<accession>A0A345UN74</accession>
<evidence type="ECO:0000313" key="2">
    <source>
        <dbReference type="Proteomes" id="UP000254808"/>
    </source>
</evidence>